<dbReference type="Pfam" id="PF00728">
    <property type="entry name" value="Glyco_hydro_20"/>
    <property type="match status" value="1"/>
</dbReference>
<keyword evidence="10" id="KW-1185">Reference proteome</keyword>
<evidence type="ECO:0000256" key="5">
    <source>
        <dbReference type="ARBA" id="ARBA00023295"/>
    </source>
</evidence>
<dbReference type="EMBL" id="JAGTXB010000011">
    <property type="protein sequence ID" value="MBS0029880.1"/>
    <property type="molecule type" value="Genomic_DNA"/>
</dbReference>
<keyword evidence="6" id="KW-1133">Transmembrane helix</keyword>
<evidence type="ECO:0000256" key="2">
    <source>
        <dbReference type="ARBA" id="ARBA00006285"/>
    </source>
</evidence>
<comment type="caution">
    <text evidence="9">The sequence shown here is derived from an EMBL/GenBank/DDBJ whole genome shotgun (WGS) entry which is preliminary data.</text>
</comment>
<dbReference type="InterPro" id="IPR015883">
    <property type="entry name" value="Glyco_hydro_20_cat"/>
</dbReference>
<keyword evidence="5" id="KW-0326">Glycosidase</keyword>
<dbReference type="SUPFAM" id="SSF51445">
    <property type="entry name" value="(Trans)glycosidases"/>
    <property type="match status" value="1"/>
</dbReference>
<gene>
    <name evidence="9" type="ORF">KE626_21330</name>
</gene>
<dbReference type="RefSeq" id="WP_211974980.1">
    <property type="nucleotide sequence ID" value="NZ_CBFHAM010000023.1"/>
</dbReference>
<feature type="domain" description="Glycoside hydrolase family 20 catalytic" evidence="7">
    <location>
        <begin position="156"/>
        <end position="317"/>
    </location>
</feature>
<sequence>MLLICYRRNKRWLITMIVWLLSVNAPLYARQPSLIPLPRTVKWSDSRFLLDRCKTIVVTDSILQKEAQGLREMLTAKGFNTNIRQQAVATNAIVLKLGKVPASYLPEEAYQLQVTAKQVLIVANTPHGIFNGLQTLYQLINGSWVAGCNVLDYPAYAWRGYMVDVGRNYQSLIQLKQQIDIMSRYKLNIFHFHLTEDVAWRLQVQRYPALTAPEHMARNKGQYYRIAEMKDLIQYCKARYITLVPELDIPGHSSAFKRATGEDMQSPKGSRIVLDIINEVCSTYDLPFLHIGADEVEITNKQLLPDVSAAIRQHHMEVITWAPGGVGTGSTIRQLWKKEPLAGQQVKYIDSRFLYLSDYDPLNSVVTIFNRQIGSEEKGNAHLLGGEICLWSDRRVARETDLLQMTAVYPSMLAFAERSWRGGGNEGVVFFLGNDSSARAKDFARFEKRLIDHKRRYFSTLPFQYVKQTNIHWKLFGPFENNGALDTRFWPETAVASLQDSIGSIRATGGTIWLWHTHGPGGVDSVKAWLPAPGERTTWYAFTRFWSNSDTTMTMFTELKDLSRSGADATPPAGEWDYMKSRIWLNETLLPPPAWAFPGREVGRLEDPLIDEGFSYRPPALVSVRKGWNSVLVKLPVDRFDPLKDWQLPPKLMFTLIPVHKEEGMNWYETNMLFEPGK</sequence>
<feature type="transmembrane region" description="Helical" evidence="6">
    <location>
        <begin position="12"/>
        <end position="29"/>
    </location>
</feature>
<keyword evidence="6" id="KW-0812">Transmembrane</keyword>
<dbReference type="SUPFAM" id="SSF55545">
    <property type="entry name" value="beta-N-acetylhexosaminidase-like domain"/>
    <property type="match status" value="1"/>
</dbReference>
<dbReference type="PRINTS" id="PR00738">
    <property type="entry name" value="GLHYDRLASE20"/>
</dbReference>
<dbReference type="Proteomes" id="UP000676386">
    <property type="component" value="Unassembled WGS sequence"/>
</dbReference>
<dbReference type="InterPro" id="IPR015882">
    <property type="entry name" value="HEX_bac_N"/>
</dbReference>
<name>A0ABS5J402_9BACT</name>
<dbReference type="InterPro" id="IPR025705">
    <property type="entry name" value="Beta_hexosaminidase_sua/sub"/>
</dbReference>
<feature type="domain" description="Beta-hexosaminidase bacterial type N-terminal" evidence="8">
    <location>
        <begin position="31"/>
        <end position="153"/>
    </location>
</feature>
<dbReference type="PANTHER" id="PTHR22600">
    <property type="entry name" value="BETA-HEXOSAMINIDASE"/>
    <property type="match status" value="1"/>
</dbReference>
<comment type="similarity">
    <text evidence="2">Belongs to the glycosyl hydrolase 20 family.</text>
</comment>
<evidence type="ECO:0000256" key="4">
    <source>
        <dbReference type="ARBA" id="ARBA00022801"/>
    </source>
</evidence>
<dbReference type="EC" id="3.2.1.52" evidence="3"/>
<dbReference type="Gene3D" id="3.30.379.10">
    <property type="entry name" value="Chitobiase/beta-hexosaminidase domain 2-like"/>
    <property type="match status" value="1"/>
</dbReference>
<keyword evidence="4" id="KW-0378">Hydrolase</keyword>
<comment type="catalytic activity">
    <reaction evidence="1">
        <text>Hydrolysis of terminal non-reducing N-acetyl-D-hexosamine residues in N-acetyl-beta-D-hexosaminides.</text>
        <dbReference type="EC" id="3.2.1.52"/>
    </reaction>
</comment>
<accession>A0ABS5J402</accession>
<dbReference type="InterPro" id="IPR029018">
    <property type="entry name" value="Hex-like_dom2"/>
</dbReference>
<protein>
    <recommendedName>
        <fullName evidence="3">beta-N-acetylhexosaminidase</fullName>
        <ecNumber evidence="3">3.2.1.52</ecNumber>
    </recommendedName>
</protein>
<dbReference type="Pfam" id="PF02838">
    <property type="entry name" value="Glyco_hydro_20b"/>
    <property type="match status" value="1"/>
</dbReference>
<evidence type="ECO:0000259" key="7">
    <source>
        <dbReference type="Pfam" id="PF00728"/>
    </source>
</evidence>
<reference evidence="9 10" key="1">
    <citation type="submission" date="2021-04" db="EMBL/GenBank/DDBJ databases">
        <title>Chitinophaga sp. nov., isolated from the rhizosphere soil.</title>
        <authorList>
            <person name="He S."/>
        </authorList>
    </citation>
    <scope>NUCLEOTIDE SEQUENCE [LARGE SCALE GENOMIC DNA]</scope>
    <source>
        <strain evidence="9 10">2R12</strain>
    </source>
</reference>
<proteinExistence type="inferred from homology"/>
<evidence type="ECO:0000313" key="10">
    <source>
        <dbReference type="Proteomes" id="UP000676386"/>
    </source>
</evidence>
<organism evidence="9 10">
    <name type="scientific">Chitinophaga hostae</name>
    <dbReference type="NCBI Taxonomy" id="2831022"/>
    <lineage>
        <taxon>Bacteria</taxon>
        <taxon>Pseudomonadati</taxon>
        <taxon>Bacteroidota</taxon>
        <taxon>Chitinophagia</taxon>
        <taxon>Chitinophagales</taxon>
        <taxon>Chitinophagaceae</taxon>
        <taxon>Chitinophaga</taxon>
    </lineage>
</organism>
<keyword evidence="6" id="KW-0472">Membrane</keyword>
<evidence type="ECO:0000256" key="6">
    <source>
        <dbReference type="SAM" id="Phobius"/>
    </source>
</evidence>
<dbReference type="Gene3D" id="3.20.20.80">
    <property type="entry name" value="Glycosidases"/>
    <property type="match status" value="1"/>
</dbReference>
<dbReference type="PANTHER" id="PTHR22600:SF57">
    <property type="entry name" value="BETA-N-ACETYLHEXOSAMINIDASE"/>
    <property type="match status" value="1"/>
</dbReference>
<evidence type="ECO:0000259" key="8">
    <source>
        <dbReference type="Pfam" id="PF02838"/>
    </source>
</evidence>
<evidence type="ECO:0000313" key="9">
    <source>
        <dbReference type="EMBL" id="MBS0029880.1"/>
    </source>
</evidence>
<evidence type="ECO:0000256" key="3">
    <source>
        <dbReference type="ARBA" id="ARBA00012663"/>
    </source>
</evidence>
<dbReference type="InterPro" id="IPR017853">
    <property type="entry name" value="GH"/>
</dbReference>
<evidence type="ECO:0000256" key="1">
    <source>
        <dbReference type="ARBA" id="ARBA00001231"/>
    </source>
</evidence>